<evidence type="ECO:0000259" key="1">
    <source>
        <dbReference type="Pfam" id="PF07971"/>
    </source>
</evidence>
<feature type="non-terminal residue" evidence="2">
    <location>
        <position position="1"/>
    </location>
</feature>
<evidence type="ECO:0000313" key="2">
    <source>
        <dbReference type="EMBL" id="KAA6310686.1"/>
    </source>
</evidence>
<dbReference type="GO" id="GO:0005829">
    <property type="term" value="C:cytosol"/>
    <property type="evidence" value="ECO:0007669"/>
    <property type="project" value="TreeGrafter"/>
</dbReference>
<feature type="domain" description="Glycosyl hydrolase family 92" evidence="1">
    <location>
        <begin position="8"/>
        <end position="98"/>
    </location>
</feature>
<comment type="caution">
    <text evidence="2">The sequence shown here is derived from an EMBL/GenBank/DDBJ whole genome shotgun (WGS) entry which is preliminary data.</text>
</comment>
<dbReference type="PANTHER" id="PTHR12143:SF39">
    <property type="entry name" value="SECRETED PROTEIN"/>
    <property type="match status" value="1"/>
</dbReference>
<dbReference type="InterPro" id="IPR050883">
    <property type="entry name" value="PNGase"/>
</dbReference>
<dbReference type="Pfam" id="PF07971">
    <property type="entry name" value="Glyco_hydro_92"/>
    <property type="match status" value="1"/>
</dbReference>
<name>A0A5J4PM88_9ZZZZ</name>
<proteinExistence type="predicted"/>
<gene>
    <name evidence="2" type="ORF">EZS27_038050</name>
</gene>
<accession>A0A5J4PM88</accession>
<dbReference type="PANTHER" id="PTHR12143">
    <property type="entry name" value="PEPTIDE N-GLYCANASE PNGASE -RELATED"/>
    <property type="match status" value="1"/>
</dbReference>
<reference evidence="2" key="1">
    <citation type="submission" date="2019-03" db="EMBL/GenBank/DDBJ databases">
        <title>Single cell metagenomics reveals metabolic interactions within the superorganism composed of flagellate Streblomastix strix and complex community of Bacteroidetes bacteria on its surface.</title>
        <authorList>
            <person name="Treitli S.C."/>
            <person name="Kolisko M."/>
            <person name="Husnik F."/>
            <person name="Keeling P."/>
            <person name="Hampl V."/>
        </authorList>
    </citation>
    <scope>NUCLEOTIDE SEQUENCE</scope>
    <source>
        <strain evidence="2">STM</strain>
    </source>
</reference>
<protein>
    <recommendedName>
        <fullName evidence="1">Glycosyl hydrolase family 92 domain-containing protein</fullName>
    </recommendedName>
</protein>
<sequence length="100" mass="11055">GMGKYGLALAGMDDAGEMSSWYVFNAIGMYPFSPADDNYIISVPLFDKITVNLGNTAVTIQKENNGREITGMTYGDEKLNSWFIPHSELQKGKKLVITTR</sequence>
<dbReference type="EMBL" id="SNRY01007301">
    <property type="protein sequence ID" value="KAA6310686.1"/>
    <property type="molecule type" value="Genomic_DNA"/>
</dbReference>
<organism evidence="2">
    <name type="scientific">termite gut metagenome</name>
    <dbReference type="NCBI Taxonomy" id="433724"/>
    <lineage>
        <taxon>unclassified sequences</taxon>
        <taxon>metagenomes</taxon>
        <taxon>organismal metagenomes</taxon>
    </lineage>
</organism>
<dbReference type="Gene3D" id="3.30.2080.10">
    <property type="entry name" value="GH92 mannosidase domain"/>
    <property type="match status" value="1"/>
</dbReference>
<dbReference type="GO" id="GO:0000224">
    <property type="term" value="F:peptide-N4-(N-acetyl-beta-glucosaminyl)asparagine amidase activity"/>
    <property type="evidence" value="ECO:0007669"/>
    <property type="project" value="TreeGrafter"/>
</dbReference>
<dbReference type="GO" id="GO:0006516">
    <property type="term" value="P:glycoprotein catabolic process"/>
    <property type="evidence" value="ECO:0007669"/>
    <property type="project" value="TreeGrafter"/>
</dbReference>
<dbReference type="AlphaFoldDB" id="A0A5J4PM88"/>
<dbReference type="InterPro" id="IPR012939">
    <property type="entry name" value="Glyco_hydro_92"/>
</dbReference>